<feature type="compositionally biased region" description="Basic and acidic residues" evidence="1">
    <location>
        <begin position="103"/>
        <end position="115"/>
    </location>
</feature>
<feature type="compositionally biased region" description="Polar residues" evidence="1">
    <location>
        <begin position="70"/>
        <end position="79"/>
    </location>
</feature>
<organism evidence="2 3">
    <name type="scientific">Gossypium harknessii</name>
    <dbReference type="NCBI Taxonomy" id="34285"/>
    <lineage>
        <taxon>Eukaryota</taxon>
        <taxon>Viridiplantae</taxon>
        <taxon>Streptophyta</taxon>
        <taxon>Embryophyta</taxon>
        <taxon>Tracheophyta</taxon>
        <taxon>Spermatophyta</taxon>
        <taxon>Magnoliopsida</taxon>
        <taxon>eudicotyledons</taxon>
        <taxon>Gunneridae</taxon>
        <taxon>Pentapetalae</taxon>
        <taxon>rosids</taxon>
        <taxon>malvids</taxon>
        <taxon>Malvales</taxon>
        <taxon>Malvaceae</taxon>
        <taxon>Malvoideae</taxon>
        <taxon>Gossypium</taxon>
    </lineage>
</organism>
<dbReference type="EMBL" id="JABFAD010000008">
    <property type="protein sequence ID" value="MBA0805004.1"/>
    <property type="molecule type" value="Genomic_DNA"/>
</dbReference>
<keyword evidence="3" id="KW-1185">Reference proteome</keyword>
<evidence type="ECO:0000256" key="1">
    <source>
        <dbReference type="SAM" id="MobiDB-lite"/>
    </source>
</evidence>
<evidence type="ECO:0000313" key="2">
    <source>
        <dbReference type="EMBL" id="MBA0805004.1"/>
    </source>
</evidence>
<feature type="region of interest" description="Disordered" evidence="1">
    <location>
        <begin position="62"/>
        <end position="155"/>
    </location>
</feature>
<reference evidence="2 3" key="1">
    <citation type="journal article" date="2019" name="Genome Biol. Evol.">
        <title>Insights into the evolution of the New World diploid cottons (Gossypium, subgenus Houzingenia) based on genome sequencing.</title>
        <authorList>
            <person name="Grover C.E."/>
            <person name="Arick M.A. 2nd"/>
            <person name="Thrash A."/>
            <person name="Conover J.L."/>
            <person name="Sanders W.S."/>
            <person name="Peterson D.G."/>
            <person name="Frelichowski J.E."/>
            <person name="Scheffler J.A."/>
            <person name="Scheffler B.E."/>
            <person name="Wendel J.F."/>
        </authorList>
    </citation>
    <scope>NUCLEOTIDE SEQUENCE [LARGE SCALE GENOMIC DNA]</scope>
    <source>
        <strain evidence="2">0</strain>
        <tissue evidence="2">Leaf</tissue>
    </source>
</reference>
<dbReference type="AlphaFoldDB" id="A0A7J9H6L3"/>
<evidence type="ECO:0000313" key="3">
    <source>
        <dbReference type="Proteomes" id="UP000593560"/>
    </source>
</evidence>
<accession>A0A7J9H6L3</accession>
<comment type="caution">
    <text evidence="2">The sequence shown here is derived from an EMBL/GenBank/DDBJ whole genome shotgun (WGS) entry which is preliminary data.</text>
</comment>
<gene>
    <name evidence="2" type="ORF">Gohar_004550</name>
</gene>
<sequence>MGGCATKPKVLKGDEIPSPVAPPPEPAKQHVQVPDDEGKKVEAEIVKAKDVDETKEVVIVNNEKVDDQANDPQSVSKLLNENERKGVAETESESDSNTPSEPTKTESVEAVKQESMETDPSSVGGKAATVAVGETQNRETAAAAEGEEGKTEVTK</sequence>
<protein>
    <submittedName>
        <fullName evidence="2">Uncharacterized protein</fullName>
    </submittedName>
</protein>
<name>A0A7J9H6L3_9ROSI</name>
<feature type="region of interest" description="Disordered" evidence="1">
    <location>
        <begin position="1"/>
        <end position="40"/>
    </location>
</feature>
<dbReference type="OrthoDB" id="1939052at2759"/>
<dbReference type="Proteomes" id="UP000593560">
    <property type="component" value="Unassembled WGS sequence"/>
</dbReference>
<proteinExistence type="predicted"/>